<accession>A0A3N8PUG4</accession>
<keyword evidence="1 8" id="KW-0813">Transport</keyword>
<protein>
    <recommendedName>
        <fullName evidence="8">Spermidine/putrescine import ATP-binding protein PotA</fullName>
        <ecNumber evidence="8">7.6.2.11</ecNumber>
    </recommendedName>
</protein>
<dbReference type="InterPro" id="IPR050093">
    <property type="entry name" value="ABC_SmlMolc_Importer"/>
</dbReference>
<reference evidence="10 11" key="1">
    <citation type="submission" date="2018-08" db="EMBL/GenBank/DDBJ databases">
        <title>Comparative analysis of Burkholderia isolates from Puerto Rico.</title>
        <authorList>
            <person name="Hall C."/>
            <person name="Sahl J."/>
            <person name="Wagner D."/>
        </authorList>
    </citation>
    <scope>NUCLEOTIDE SEQUENCE [LARGE SCALE GENOMIC DNA]</scope>
    <source>
        <strain evidence="10 11">Bp9025</strain>
    </source>
</reference>
<dbReference type="SUPFAM" id="SSF52540">
    <property type="entry name" value="P-loop containing nucleoside triphosphate hydrolases"/>
    <property type="match status" value="1"/>
</dbReference>
<comment type="function">
    <text evidence="8">Part of the ABC transporter complex PotABCD involved in spermidine/putrescine import. Responsible for energy coupling to the transport system.</text>
</comment>
<dbReference type="GO" id="GO:0043190">
    <property type="term" value="C:ATP-binding cassette (ABC) transporter complex"/>
    <property type="evidence" value="ECO:0007669"/>
    <property type="project" value="InterPro"/>
</dbReference>
<evidence type="ECO:0000313" key="10">
    <source>
        <dbReference type="EMBL" id="RQT14955.1"/>
    </source>
</evidence>
<dbReference type="Pfam" id="PF08402">
    <property type="entry name" value="TOBE_2"/>
    <property type="match status" value="1"/>
</dbReference>
<keyword evidence="2 8" id="KW-1003">Cell membrane</keyword>
<dbReference type="InterPro" id="IPR017871">
    <property type="entry name" value="ABC_transporter-like_CS"/>
</dbReference>
<evidence type="ECO:0000256" key="6">
    <source>
        <dbReference type="ARBA" id="ARBA00022967"/>
    </source>
</evidence>
<dbReference type="GO" id="GO:0015417">
    <property type="term" value="F:ABC-type polyamine transporter activity"/>
    <property type="evidence" value="ECO:0007669"/>
    <property type="project" value="UniProtKB-EC"/>
</dbReference>
<dbReference type="PANTHER" id="PTHR42781">
    <property type="entry name" value="SPERMIDINE/PUTRESCINE IMPORT ATP-BINDING PROTEIN POTA"/>
    <property type="match status" value="1"/>
</dbReference>
<evidence type="ECO:0000256" key="2">
    <source>
        <dbReference type="ARBA" id="ARBA00022475"/>
    </source>
</evidence>
<comment type="similarity">
    <text evidence="8">Belongs to the ABC transporter superfamily. Spermidine/putrescine importer (TC 3.A.1.11.1) family.</text>
</comment>
<dbReference type="PROSITE" id="PS00211">
    <property type="entry name" value="ABC_TRANSPORTER_1"/>
    <property type="match status" value="1"/>
</dbReference>
<name>A0A3N8PUG4_9BURK</name>
<dbReference type="InterPro" id="IPR003439">
    <property type="entry name" value="ABC_transporter-like_ATP-bd"/>
</dbReference>
<dbReference type="GO" id="GO:0015847">
    <property type="term" value="P:putrescine transport"/>
    <property type="evidence" value="ECO:0007669"/>
    <property type="project" value="UniProtKB-ARBA"/>
</dbReference>
<dbReference type="EC" id="7.6.2.11" evidence="8"/>
<dbReference type="AlphaFoldDB" id="A0A3N8PUG4"/>
<gene>
    <name evidence="8" type="primary">potA</name>
    <name evidence="10" type="ORF">DF051_17565</name>
</gene>
<dbReference type="InterPro" id="IPR013611">
    <property type="entry name" value="Transp-assoc_OB_typ2"/>
</dbReference>
<dbReference type="InterPro" id="IPR005893">
    <property type="entry name" value="PotA-like"/>
</dbReference>
<dbReference type="SUPFAM" id="SSF50331">
    <property type="entry name" value="MOP-like"/>
    <property type="match status" value="1"/>
</dbReference>
<comment type="caution">
    <text evidence="10">The sequence shown here is derived from an EMBL/GenBank/DDBJ whole genome shotgun (WGS) entry which is preliminary data.</text>
</comment>
<dbReference type="SMART" id="SM00382">
    <property type="entry name" value="AAA"/>
    <property type="match status" value="1"/>
</dbReference>
<organism evidence="10 11">
    <name type="scientific">Burkholderia contaminans</name>
    <dbReference type="NCBI Taxonomy" id="488447"/>
    <lineage>
        <taxon>Bacteria</taxon>
        <taxon>Pseudomonadati</taxon>
        <taxon>Pseudomonadota</taxon>
        <taxon>Betaproteobacteria</taxon>
        <taxon>Burkholderiales</taxon>
        <taxon>Burkholderiaceae</taxon>
        <taxon>Burkholderia</taxon>
        <taxon>Burkholderia cepacia complex</taxon>
    </lineage>
</organism>
<sequence>MKPASYAFQTNSGAVRSPALAAVEFRQVHKTYGAAVALDKIDLTINAGEFFTLLGPSGSGKTTLLNIVSGMVTPTGGLLLIDGNDVTNLRPQKRNLGMVFQNYALLPHMSVFDNVAFPLRIRKMSKRDIEKAVMEILEVVRLQDFAQRKPAELSGGQQQRVSIARCLVYKPKLILMDEPLGALDKKLRNQLQFEIKKIHEELGVTLLYVTHDQEEALVLSDRICVMNHARIAQIGTPNELYFRPTSEFVADFLGEANLIPGAVCESFSGYGLVRTSNGSTVRCTMQSGVNGAMKVMVRPESVRLAKFEKPAEHGMRGVIRDYAFVGHAVRYTVQAGDQQITGLQNSGASTALFEPGCDVWIDWSSADAISVPATVAA</sequence>
<comment type="subunit">
    <text evidence="8">The complex is composed of two ATP-binding proteins (PotA), two transmembrane proteins (PotB and PotC) and a solute-binding protein (PotD).</text>
</comment>
<evidence type="ECO:0000256" key="7">
    <source>
        <dbReference type="ARBA" id="ARBA00023136"/>
    </source>
</evidence>
<dbReference type="RefSeq" id="WP_124580048.1">
    <property type="nucleotide sequence ID" value="NZ_QTQV01000009.1"/>
</dbReference>
<comment type="catalytic activity">
    <reaction evidence="8">
        <text>ATP + H2O + polyamine-[polyamine-binding protein]Side 1 = ADP + phosphate + polyamineSide 2 + [polyamine-binding protein]Side 1.</text>
        <dbReference type="EC" id="7.6.2.11"/>
    </reaction>
</comment>
<feature type="domain" description="ABC transporter" evidence="9">
    <location>
        <begin position="23"/>
        <end position="253"/>
    </location>
</feature>
<evidence type="ECO:0000256" key="5">
    <source>
        <dbReference type="ARBA" id="ARBA00022840"/>
    </source>
</evidence>
<keyword evidence="3" id="KW-0997">Cell inner membrane</keyword>
<dbReference type="InterPro" id="IPR008995">
    <property type="entry name" value="Mo/tungstate-bd_C_term_dom"/>
</dbReference>
<evidence type="ECO:0000256" key="3">
    <source>
        <dbReference type="ARBA" id="ARBA00022519"/>
    </source>
</evidence>
<dbReference type="InterPro" id="IPR003593">
    <property type="entry name" value="AAA+_ATPase"/>
</dbReference>
<dbReference type="Proteomes" id="UP000277921">
    <property type="component" value="Unassembled WGS sequence"/>
</dbReference>
<evidence type="ECO:0000256" key="4">
    <source>
        <dbReference type="ARBA" id="ARBA00022741"/>
    </source>
</evidence>
<dbReference type="GO" id="GO:0005524">
    <property type="term" value="F:ATP binding"/>
    <property type="evidence" value="ECO:0007669"/>
    <property type="project" value="UniProtKB-KW"/>
</dbReference>
<dbReference type="EMBL" id="QTQV01000009">
    <property type="protein sequence ID" value="RQT14955.1"/>
    <property type="molecule type" value="Genomic_DNA"/>
</dbReference>
<evidence type="ECO:0000259" key="9">
    <source>
        <dbReference type="PROSITE" id="PS50893"/>
    </source>
</evidence>
<dbReference type="Gene3D" id="3.40.50.300">
    <property type="entry name" value="P-loop containing nucleotide triphosphate hydrolases"/>
    <property type="match status" value="1"/>
</dbReference>
<dbReference type="NCBIfam" id="TIGR01187">
    <property type="entry name" value="potA"/>
    <property type="match status" value="1"/>
</dbReference>
<dbReference type="PROSITE" id="PS50893">
    <property type="entry name" value="ABC_TRANSPORTER_2"/>
    <property type="match status" value="1"/>
</dbReference>
<dbReference type="InterPro" id="IPR027417">
    <property type="entry name" value="P-loop_NTPase"/>
</dbReference>
<evidence type="ECO:0000313" key="11">
    <source>
        <dbReference type="Proteomes" id="UP000277921"/>
    </source>
</evidence>
<keyword evidence="7 8" id="KW-0472">Membrane</keyword>
<evidence type="ECO:0000256" key="8">
    <source>
        <dbReference type="RuleBase" id="RU364083"/>
    </source>
</evidence>
<evidence type="ECO:0000256" key="1">
    <source>
        <dbReference type="ARBA" id="ARBA00022448"/>
    </source>
</evidence>
<dbReference type="Gene3D" id="2.40.50.100">
    <property type="match status" value="1"/>
</dbReference>
<keyword evidence="4 8" id="KW-0547">Nucleotide-binding</keyword>
<dbReference type="PANTHER" id="PTHR42781:SF4">
    <property type="entry name" value="SPERMIDINE_PUTRESCINE IMPORT ATP-BINDING PROTEIN POTA"/>
    <property type="match status" value="1"/>
</dbReference>
<dbReference type="FunFam" id="3.40.50.300:FF:000133">
    <property type="entry name" value="Spermidine/putrescine import ATP-binding protein PotA"/>
    <property type="match status" value="1"/>
</dbReference>
<dbReference type="GO" id="GO:0016887">
    <property type="term" value="F:ATP hydrolysis activity"/>
    <property type="evidence" value="ECO:0007669"/>
    <property type="project" value="InterPro"/>
</dbReference>
<proteinExistence type="inferred from homology"/>
<keyword evidence="6 8" id="KW-1278">Translocase</keyword>
<dbReference type="Pfam" id="PF00005">
    <property type="entry name" value="ABC_tran"/>
    <property type="match status" value="1"/>
</dbReference>
<keyword evidence="5 8" id="KW-0067">ATP-binding</keyword>